<evidence type="ECO:0000256" key="1">
    <source>
        <dbReference type="SAM" id="MobiDB-lite"/>
    </source>
</evidence>
<sequence length="506" mass="55552">MPNITSPRRPCDLPNPESTSSFWHREPDPVLVGHRTTRDLPETADVAIIGSGMTGTSTAYSLLNGNDKPLKVVMLEAREACWGATGRNGGHCQPLLFTHPDEPEIGHFELANFHTLHALIREKNIDCEFNVQPGVQAIYSDYHLARVTEALKTVQEKSPELAERMKLVTDPKELAALRVHSAIGAVVTNIAARMWPYKFVAHVLSELLTTPLPPGQSFNLQTLTPVTAVSPSHSQGVHIATARGTLLAKKVILATNGYTSHLLPAFADLIVPCRGQMSALRPPPSLATEDNRLKTSVGLLGDGVDDYLIQRPTERGGELMFGGARHEGKQTMGVTDDSVVDEWSSKYLRQKLVDFLAIPKGEVGKEGLEASHIWTGIMGYSRDDKPWVGRVPGDGNALFMAAGFTGHGMPNTWLCGKAVARMAMEDDGKDEEGLRSLVEREVGLPKSYWASQERVERIKPPCRGSSIGLEPEPQGRGFEPHLRLFLYSPTRWVETTSKTFLFGFLL</sequence>
<organism evidence="3 4">
    <name type="scientific">Zymoseptoria tritici (strain ST99CH_3D7)</name>
    <dbReference type="NCBI Taxonomy" id="1276538"/>
    <lineage>
        <taxon>Eukaryota</taxon>
        <taxon>Fungi</taxon>
        <taxon>Dikarya</taxon>
        <taxon>Ascomycota</taxon>
        <taxon>Pezizomycotina</taxon>
        <taxon>Dothideomycetes</taxon>
        <taxon>Dothideomycetidae</taxon>
        <taxon>Mycosphaerellales</taxon>
        <taxon>Mycosphaerellaceae</taxon>
        <taxon>Zymoseptoria</taxon>
    </lineage>
</organism>
<accession>A0A1X7RPN1</accession>
<evidence type="ECO:0000313" key="4">
    <source>
        <dbReference type="Proteomes" id="UP000215127"/>
    </source>
</evidence>
<proteinExistence type="predicted"/>
<dbReference type="GO" id="GO:0005737">
    <property type="term" value="C:cytoplasm"/>
    <property type="evidence" value="ECO:0007669"/>
    <property type="project" value="TreeGrafter"/>
</dbReference>
<dbReference type="Gene3D" id="3.30.9.10">
    <property type="entry name" value="D-Amino Acid Oxidase, subunit A, domain 2"/>
    <property type="match status" value="1"/>
</dbReference>
<name>A0A1X7RPN1_ZYMT9</name>
<reference evidence="3 4" key="1">
    <citation type="submission" date="2016-06" db="EMBL/GenBank/DDBJ databases">
        <authorList>
            <person name="Kjaerup R.B."/>
            <person name="Dalgaard T.S."/>
            <person name="Juul-Madsen H.R."/>
        </authorList>
    </citation>
    <scope>NUCLEOTIDE SEQUENCE [LARGE SCALE GENOMIC DNA]</scope>
</reference>
<dbReference type="Pfam" id="PF01266">
    <property type="entry name" value="DAO"/>
    <property type="match status" value="1"/>
</dbReference>
<dbReference type="PANTHER" id="PTHR13847:SF129">
    <property type="entry name" value="FAD DEPENDENT OXIDOREDUCTASE"/>
    <property type="match status" value="1"/>
</dbReference>
<dbReference type="InterPro" id="IPR006076">
    <property type="entry name" value="FAD-dep_OxRdtase"/>
</dbReference>
<dbReference type="Proteomes" id="UP000215127">
    <property type="component" value="Chromosome 3"/>
</dbReference>
<dbReference type="AlphaFoldDB" id="A0A1X7RPN1"/>
<dbReference type="STRING" id="1276538.A0A1X7RPN1"/>
<evidence type="ECO:0000259" key="2">
    <source>
        <dbReference type="Pfam" id="PF01266"/>
    </source>
</evidence>
<gene>
    <name evidence="3" type="ORF">ZT3D7_G4516</name>
</gene>
<feature type="domain" description="FAD dependent oxidoreductase" evidence="2">
    <location>
        <begin position="45"/>
        <end position="422"/>
    </location>
</feature>
<dbReference type="PANTHER" id="PTHR13847">
    <property type="entry name" value="SARCOSINE DEHYDROGENASE-RELATED"/>
    <property type="match status" value="1"/>
</dbReference>
<dbReference type="Gene3D" id="3.50.50.60">
    <property type="entry name" value="FAD/NAD(P)-binding domain"/>
    <property type="match status" value="1"/>
</dbReference>
<dbReference type="InterPro" id="IPR036188">
    <property type="entry name" value="FAD/NAD-bd_sf"/>
</dbReference>
<dbReference type="EMBL" id="LT853694">
    <property type="protein sequence ID" value="SMQ49365.1"/>
    <property type="molecule type" value="Genomic_DNA"/>
</dbReference>
<evidence type="ECO:0000313" key="3">
    <source>
        <dbReference type="EMBL" id="SMQ49365.1"/>
    </source>
</evidence>
<protein>
    <recommendedName>
        <fullName evidence="2">FAD dependent oxidoreductase domain-containing protein</fullName>
    </recommendedName>
</protein>
<keyword evidence="4" id="KW-1185">Reference proteome</keyword>
<dbReference type="SUPFAM" id="SSF51905">
    <property type="entry name" value="FAD/NAD(P)-binding domain"/>
    <property type="match status" value="1"/>
</dbReference>
<feature type="region of interest" description="Disordered" evidence="1">
    <location>
        <begin position="1"/>
        <end position="27"/>
    </location>
</feature>